<evidence type="ECO:0000256" key="5">
    <source>
        <dbReference type="SAM" id="MobiDB-lite"/>
    </source>
</evidence>
<evidence type="ECO:0000313" key="8">
    <source>
        <dbReference type="Proteomes" id="UP001596956"/>
    </source>
</evidence>
<keyword evidence="2" id="KW-0378">Hydrolase</keyword>
<keyword evidence="4" id="KW-0067">ATP-binding</keyword>
<dbReference type="Pfam" id="PF00580">
    <property type="entry name" value="UvrD-helicase"/>
    <property type="match status" value="1"/>
</dbReference>
<dbReference type="EMBL" id="JBHTHR010001043">
    <property type="protein sequence ID" value="MFD0803670.1"/>
    <property type="molecule type" value="Genomic_DNA"/>
</dbReference>
<keyword evidence="3" id="KW-0347">Helicase</keyword>
<gene>
    <name evidence="7" type="ORF">ACFQZU_20450</name>
</gene>
<protein>
    <submittedName>
        <fullName evidence="7">UvrD-helicase domain-containing protein</fullName>
    </submittedName>
</protein>
<accession>A0ABW3BKX7</accession>
<dbReference type="Proteomes" id="UP001596956">
    <property type="component" value="Unassembled WGS sequence"/>
</dbReference>
<evidence type="ECO:0000256" key="1">
    <source>
        <dbReference type="ARBA" id="ARBA00022741"/>
    </source>
</evidence>
<evidence type="ECO:0000256" key="3">
    <source>
        <dbReference type="ARBA" id="ARBA00022806"/>
    </source>
</evidence>
<reference evidence="8" key="1">
    <citation type="journal article" date="2019" name="Int. J. Syst. Evol. Microbiol.">
        <title>The Global Catalogue of Microorganisms (GCM) 10K type strain sequencing project: providing services to taxonomists for standard genome sequencing and annotation.</title>
        <authorList>
            <consortium name="The Broad Institute Genomics Platform"/>
            <consortium name="The Broad Institute Genome Sequencing Center for Infectious Disease"/>
            <person name="Wu L."/>
            <person name="Ma J."/>
        </authorList>
    </citation>
    <scope>NUCLEOTIDE SEQUENCE [LARGE SCALE GENOMIC DNA]</scope>
    <source>
        <strain evidence="8">CCUG 63369</strain>
    </source>
</reference>
<proteinExistence type="predicted"/>
<feature type="region of interest" description="Disordered" evidence="5">
    <location>
        <begin position="1"/>
        <end position="27"/>
    </location>
</feature>
<organism evidence="7 8">
    <name type="scientific">Streptomonospora algeriensis</name>
    <dbReference type="NCBI Taxonomy" id="995084"/>
    <lineage>
        <taxon>Bacteria</taxon>
        <taxon>Bacillati</taxon>
        <taxon>Actinomycetota</taxon>
        <taxon>Actinomycetes</taxon>
        <taxon>Streptosporangiales</taxon>
        <taxon>Nocardiopsidaceae</taxon>
        <taxon>Streptomonospora</taxon>
    </lineage>
</organism>
<name>A0ABW3BKX7_9ACTN</name>
<sequence length="171" mass="18589">AELLGTDGSEERAREREARQRRAEAEHHAQDVVEYIGSYETGMRVDSAAALAERQEEASALTTADRAAADRTWAYGHVIVDEAQELSEMAWRTVMRRVPAKSLTVVGDLAQTGSTAGAHSWQGMLGPYVGGRLHEERLLVNYRTPAEIGSVADLPRAWSTAALGQVGTADR</sequence>
<evidence type="ECO:0000256" key="4">
    <source>
        <dbReference type="ARBA" id="ARBA00022840"/>
    </source>
</evidence>
<keyword evidence="1" id="KW-0547">Nucleotide-binding</keyword>
<feature type="compositionally biased region" description="Basic and acidic residues" evidence="5">
    <location>
        <begin position="9"/>
        <end position="27"/>
    </location>
</feature>
<dbReference type="InterPro" id="IPR014016">
    <property type="entry name" value="UvrD-like_ATP-bd"/>
</dbReference>
<feature type="non-terminal residue" evidence="7">
    <location>
        <position position="1"/>
    </location>
</feature>
<dbReference type="InterPro" id="IPR027417">
    <property type="entry name" value="P-loop_NTPase"/>
</dbReference>
<evidence type="ECO:0000256" key="2">
    <source>
        <dbReference type="ARBA" id="ARBA00022801"/>
    </source>
</evidence>
<feature type="domain" description="UvrD-like helicase ATP-binding" evidence="6">
    <location>
        <begin position="15"/>
        <end position="111"/>
    </location>
</feature>
<keyword evidence="8" id="KW-1185">Reference proteome</keyword>
<evidence type="ECO:0000259" key="6">
    <source>
        <dbReference type="Pfam" id="PF00580"/>
    </source>
</evidence>
<dbReference type="Gene3D" id="3.40.50.300">
    <property type="entry name" value="P-loop containing nucleotide triphosphate hydrolases"/>
    <property type="match status" value="1"/>
</dbReference>
<dbReference type="SUPFAM" id="SSF52540">
    <property type="entry name" value="P-loop containing nucleoside triphosphate hydrolases"/>
    <property type="match status" value="1"/>
</dbReference>
<comment type="caution">
    <text evidence="7">The sequence shown here is derived from an EMBL/GenBank/DDBJ whole genome shotgun (WGS) entry which is preliminary data.</text>
</comment>
<evidence type="ECO:0000313" key="7">
    <source>
        <dbReference type="EMBL" id="MFD0803670.1"/>
    </source>
</evidence>